<dbReference type="eggNOG" id="KOG3528">
    <property type="taxonomic scope" value="Eukaryota"/>
</dbReference>
<dbReference type="PROSITE" id="PS50106">
    <property type="entry name" value="PDZ"/>
    <property type="match status" value="1"/>
</dbReference>
<dbReference type="EMBL" id="AMQM01003695">
    <property type="status" value="NOT_ANNOTATED_CDS"/>
    <property type="molecule type" value="Genomic_DNA"/>
</dbReference>
<dbReference type="Pfam" id="PF00595">
    <property type="entry name" value="PDZ"/>
    <property type="match status" value="1"/>
</dbReference>
<name>T1EI46_HELRO</name>
<dbReference type="SUPFAM" id="SSF50156">
    <property type="entry name" value="PDZ domain-like"/>
    <property type="match status" value="1"/>
</dbReference>
<evidence type="ECO:0000259" key="1">
    <source>
        <dbReference type="PROSITE" id="PS50106"/>
    </source>
</evidence>
<dbReference type="OrthoDB" id="6022711at2759"/>
<feature type="domain" description="PDZ" evidence="1">
    <location>
        <begin position="1"/>
        <end position="61"/>
    </location>
</feature>
<dbReference type="GeneID" id="20196246"/>
<evidence type="ECO:0000313" key="4">
    <source>
        <dbReference type="Proteomes" id="UP000015101"/>
    </source>
</evidence>
<dbReference type="PANTHER" id="PTHR19964">
    <property type="entry name" value="MULTIPLE PDZ DOMAIN PROTEIN"/>
    <property type="match status" value="1"/>
</dbReference>
<dbReference type="InterPro" id="IPR051342">
    <property type="entry name" value="PDZ_scaffold"/>
</dbReference>
<dbReference type="EnsemblMetazoa" id="HelroT134348">
    <property type="protein sequence ID" value="HelroP134348"/>
    <property type="gene ID" value="HelroG134348"/>
</dbReference>
<dbReference type="OMA" id="CLAGNRD"/>
<dbReference type="InterPro" id="IPR001478">
    <property type="entry name" value="PDZ"/>
</dbReference>
<dbReference type="HOGENOM" id="CLU_2929355_0_0_1"/>
<dbReference type="PANTHER" id="PTHR19964:SF92">
    <property type="entry name" value="PATJ HOMOLOG"/>
    <property type="match status" value="1"/>
</dbReference>
<reference evidence="4" key="1">
    <citation type="submission" date="2012-12" db="EMBL/GenBank/DDBJ databases">
        <authorList>
            <person name="Hellsten U."/>
            <person name="Grimwood J."/>
            <person name="Chapman J.A."/>
            <person name="Shapiro H."/>
            <person name="Aerts A."/>
            <person name="Otillar R.P."/>
            <person name="Terry A.Y."/>
            <person name="Boore J.L."/>
            <person name="Simakov O."/>
            <person name="Marletaz F."/>
            <person name="Cho S.-J."/>
            <person name="Edsinger-Gonzales E."/>
            <person name="Havlak P."/>
            <person name="Kuo D.-H."/>
            <person name="Larsson T."/>
            <person name="Lv J."/>
            <person name="Arendt D."/>
            <person name="Savage R."/>
            <person name="Osoegawa K."/>
            <person name="de Jong P."/>
            <person name="Lindberg D.R."/>
            <person name="Seaver E.C."/>
            <person name="Weisblat D.A."/>
            <person name="Putnam N.H."/>
            <person name="Grigoriev I.V."/>
            <person name="Rokhsar D.S."/>
        </authorList>
    </citation>
    <scope>NUCLEOTIDE SEQUENCE</scope>
</reference>
<dbReference type="RefSeq" id="XP_009014918.1">
    <property type="nucleotide sequence ID" value="XM_009016670.1"/>
</dbReference>
<dbReference type="CTD" id="20196246"/>
<dbReference type="InParanoid" id="T1EI46"/>
<organism evidence="3 4">
    <name type="scientific">Helobdella robusta</name>
    <name type="common">Californian leech</name>
    <dbReference type="NCBI Taxonomy" id="6412"/>
    <lineage>
        <taxon>Eukaryota</taxon>
        <taxon>Metazoa</taxon>
        <taxon>Spiralia</taxon>
        <taxon>Lophotrochozoa</taxon>
        <taxon>Annelida</taxon>
        <taxon>Clitellata</taxon>
        <taxon>Hirudinea</taxon>
        <taxon>Rhynchobdellida</taxon>
        <taxon>Glossiphoniidae</taxon>
        <taxon>Helobdella</taxon>
    </lineage>
</organism>
<evidence type="ECO:0000313" key="3">
    <source>
        <dbReference type="EnsemblMetazoa" id="HelroP134348"/>
    </source>
</evidence>
<reference evidence="2 4" key="2">
    <citation type="journal article" date="2013" name="Nature">
        <title>Insights into bilaterian evolution from three spiralian genomes.</title>
        <authorList>
            <person name="Simakov O."/>
            <person name="Marletaz F."/>
            <person name="Cho S.J."/>
            <person name="Edsinger-Gonzales E."/>
            <person name="Havlak P."/>
            <person name="Hellsten U."/>
            <person name="Kuo D.H."/>
            <person name="Larsson T."/>
            <person name="Lv J."/>
            <person name="Arendt D."/>
            <person name="Savage R."/>
            <person name="Osoegawa K."/>
            <person name="de Jong P."/>
            <person name="Grimwood J."/>
            <person name="Chapman J.A."/>
            <person name="Shapiro H."/>
            <person name="Aerts A."/>
            <person name="Otillar R.P."/>
            <person name="Terry A.Y."/>
            <person name="Boore J.L."/>
            <person name="Grigoriev I.V."/>
            <person name="Lindberg D.R."/>
            <person name="Seaver E.C."/>
            <person name="Weisblat D.A."/>
            <person name="Putnam N.H."/>
            <person name="Rokhsar D.S."/>
        </authorList>
    </citation>
    <scope>NUCLEOTIDE SEQUENCE</scope>
</reference>
<evidence type="ECO:0000313" key="2">
    <source>
        <dbReference type="EMBL" id="ESO06822.1"/>
    </source>
</evidence>
<dbReference type="InterPro" id="IPR036034">
    <property type="entry name" value="PDZ_sf"/>
</dbReference>
<dbReference type="STRING" id="6412.T1EI46"/>
<dbReference type="KEGG" id="hro:HELRODRAFT_134348"/>
<reference evidence="3" key="3">
    <citation type="submission" date="2015-06" db="UniProtKB">
        <authorList>
            <consortium name="EnsemblMetazoa"/>
        </authorList>
    </citation>
    <scope>IDENTIFICATION</scope>
</reference>
<gene>
    <name evidence="3" type="primary">20196246</name>
    <name evidence="2" type="ORF">HELRODRAFT_134348</name>
</gene>
<proteinExistence type="predicted"/>
<sequence length="61" mass="6525">MGLCLAGNRDLNKMSTFVAGLVPQSTAYEDGQLMIGDELVEVNGQVLYGRSHLNVSAIIKS</sequence>
<dbReference type="Gene3D" id="2.30.42.10">
    <property type="match status" value="1"/>
</dbReference>
<accession>T1EI46</accession>
<dbReference type="EMBL" id="KB096275">
    <property type="protein sequence ID" value="ESO06822.1"/>
    <property type="molecule type" value="Genomic_DNA"/>
</dbReference>
<dbReference type="Proteomes" id="UP000015101">
    <property type="component" value="Unassembled WGS sequence"/>
</dbReference>
<protein>
    <recommendedName>
        <fullName evidence="1">PDZ domain-containing protein</fullName>
    </recommendedName>
</protein>
<keyword evidence="4" id="KW-1185">Reference proteome</keyword>
<dbReference type="AlphaFoldDB" id="T1EI46"/>